<evidence type="ECO:0000256" key="1">
    <source>
        <dbReference type="SAM" id="SignalP"/>
    </source>
</evidence>
<dbReference type="InParanoid" id="W7WZ22"/>
<sequence length="1874" mass="214850">MVLSILTIILILIQSQYSDGQKCPQTNIQTIVGFYGYYVFNNYLKLPKTNILIAISVQYSGTQIAHTTLYLDDISTTQDNVLDIVKTEYQILQLDYIEPFKKIIASNQSQILIIDPYSVKPIKQIDFSQVIGMTYIKDFGLIFMCGGVCECFVVEINYFQVIFRFNNCQYDSNPFITYTFSKAYKQNNGVVVLVVQDPKGLCTWSFQYSTADGFLNSSHNYDSHDQYDIIFLAGNNGLVLDFQVITTPNTNQVQSLNFLNLQNPFQVQLVGKQIYYAFMYHMVENQQLIIPVQDFYDNQKSFTFAYNYNTNTGQIRLYYKTNGFTKQYRIQLQQNYYFVSMFDNLIIITQDSIQGKIIQQFNIINSPYVGNSFISVYNNPLCYIIIQVGNYIKLYKTSLDNQNTFGHYLGLDYLALNVPSEQYKPVAFYQKNNNQDQVWVVLSLPIKKNNQNFLFHIIDMWNFQFQVLVSNNPDDNINKTSFALYCDQSQEIIGLDVLGNVYVWDAKNFTNFKYKATMTQYTCLNPQTGTLRYDINGIYLIVQCGDYQIISFNILSGQTQKIIKLSSLSDVFSFIEEIQLLLTYDFSSGNISIFQFQSGTIDSPFQTSSSLITAFYNAKKYQQIFTEVKSINLNINIDPSNIFNLIQEFISLDFGSNISLNIKNLNSSQKGQINITNYIQFSNYNSVTLDNVLLNFNTQTSAISSQQNCGIYLTNVQNSLLNNLDYKSQNSSINCFQIQINNSTTTISNTVLAHKDFSNVNQLITIANSNQIYFRNFQLLNSILNSQLTILNQISDTKLFIDNMIIQNNNCSSYYVNPPDLVGQLFQVGQSQVTNLLIANNSFCNQKIFSTNGNINQKNLEFIFQNITIQQNQFYIQAQYLFFDSIYYFNSVPQHSLLVSNVFSSENSYFSQNQGQQTVIETTSLFFTNQIKNITLQNVTVYNQYEISFCIVQFSNFVNLYNLTYQNDKEFQDRKNNIKFGGFIQLSEIQQLNLKLMKVSSIKAIDNSIMSITTQQYSKINMLFQNVEIFNSQFYQTKSNSPANPIYILSQQYSNITICQCSFHDNQLTGLINSQIQSTTALQIVSPLGDTSILETQFTNSKSNSIYNFVYLQSNQIFINQCNFKNSSFDLQDPISQFKQEGGSIRAKFNNLTIKGTQFVNSTANQGTFMYLESLSNNLNIQLNQTSFVQGYSDFQGSVLYIDNSNSDLFFKCSQCNFTDIYSFSKDSEAISIKYTDNQISSQKNTIQFLQAYLINILGQQNSFFINSANSITQFQNIQQTQTQNFSFPQQFTNQISNLQSQALVQCQYSNITISKSVFSNLYSLPNSISPLFINSTFSNINMTDIVFQQSKFSKSLINFGLGQIIIQKSQFLNNTQVYQSRFLQTLKSNLPYQNNSLIMIENSQLQATDNTLFENIQCYQNCYGSSIYMINSTFQIDQTKFINSKAVGGGAIFIESLRSSDNQITNSYFMSNQAMQDGGALYIHGNKGDQFQLKIALTVFNDNLSQQGSGGAIFINSDSNNSTQQSIFIKKSIMQNNQAQIGGAIQNFGINPFYDSNTIQNNKASLYGSNTFSYPTSLFLTNEIQFNQQYNQNIKQIVLNDFKSGGNLPNFIFQLRDDMNITVIQQKDQLLTSKIQVSSRTQNSTQYYIRGNSEISIDPTQHNFNFSNLQLIGIPESSAVIQFTSDSIKIYNPITSQYDSNYTFDVFVNFRSCSIGEIINKYNNFQECQACENGKYSLDYTSCYPCPNGGECQNGVIQLVQGFWREEQNSSDIIECTNRKENCIEKTFGNYVCTTGNIGPLCEECDIYGQFWGESFTRINKYQCTQCQDSQQNLWKLFLNYFFCKFFQFSNQIRFARNYFNYWSSNIKFSGLF</sequence>
<keyword evidence="3" id="KW-1185">Reference proteome</keyword>
<keyword evidence="2" id="KW-0812">Transmembrane</keyword>
<evidence type="ECO:0000313" key="3">
    <source>
        <dbReference type="Proteomes" id="UP000009168"/>
    </source>
</evidence>
<protein>
    <submittedName>
        <fullName evidence="2">Transmembrane protein, putative</fullName>
    </submittedName>
</protein>
<dbReference type="SUPFAM" id="SSF51126">
    <property type="entry name" value="Pectin lyase-like"/>
    <property type="match status" value="1"/>
</dbReference>
<feature type="signal peptide" evidence="1">
    <location>
        <begin position="1"/>
        <end position="20"/>
    </location>
</feature>
<dbReference type="KEGG" id="tet:TTHERM_000694479"/>
<evidence type="ECO:0000313" key="2">
    <source>
        <dbReference type="EMBL" id="EWS72160.1"/>
    </source>
</evidence>
<keyword evidence="2" id="KW-0472">Membrane</keyword>
<dbReference type="OrthoDB" id="328011at2759"/>
<accession>W7WZ22</accession>
<dbReference type="Proteomes" id="UP000009168">
    <property type="component" value="Unassembled WGS sequence"/>
</dbReference>
<dbReference type="PANTHER" id="PTHR11319:SF35">
    <property type="entry name" value="OUTER MEMBRANE PROTEIN PMPC-RELATED"/>
    <property type="match status" value="1"/>
</dbReference>
<organism evidence="2 3">
    <name type="scientific">Tetrahymena thermophila (strain SB210)</name>
    <dbReference type="NCBI Taxonomy" id="312017"/>
    <lineage>
        <taxon>Eukaryota</taxon>
        <taxon>Sar</taxon>
        <taxon>Alveolata</taxon>
        <taxon>Ciliophora</taxon>
        <taxon>Intramacronucleata</taxon>
        <taxon>Oligohymenophorea</taxon>
        <taxon>Hymenostomatida</taxon>
        <taxon>Tetrahymenina</taxon>
        <taxon>Tetrahymenidae</taxon>
        <taxon>Tetrahymena</taxon>
    </lineage>
</organism>
<dbReference type="RefSeq" id="XP_012655291.1">
    <property type="nucleotide sequence ID" value="XM_012799837.1"/>
</dbReference>
<proteinExistence type="predicted"/>
<dbReference type="InterPro" id="IPR011047">
    <property type="entry name" value="Quinoprotein_ADH-like_sf"/>
</dbReference>
<keyword evidence="1" id="KW-0732">Signal</keyword>
<dbReference type="SUPFAM" id="SSF50998">
    <property type="entry name" value="Quinoprotein alcohol dehydrogenase-like"/>
    <property type="match status" value="1"/>
</dbReference>
<dbReference type="EMBL" id="GG662488">
    <property type="protein sequence ID" value="EWS72160.1"/>
    <property type="molecule type" value="Genomic_DNA"/>
</dbReference>
<dbReference type="GeneID" id="24440255"/>
<dbReference type="PANTHER" id="PTHR11319">
    <property type="entry name" value="G PROTEIN-COUPLED RECEPTOR-RELATED"/>
    <property type="match status" value="1"/>
</dbReference>
<dbReference type="InterPro" id="IPR011050">
    <property type="entry name" value="Pectin_lyase_fold/virulence"/>
</dbReference>
<feature type="chain" id="PRO_5004905581" evidence="1">
    <location>
        <begin position="21"/>
        <end position="1874"/>
    </location>
</feature>
<reference evidence="3" key="1">
    <citation type="journal article" date="2006" name="PLoS Biol.">
        <title>Macronuclear genome sequence of the ciliate Tetrahymena thermophila, a model eukaryote.</title>
        <authorList>
            <person name="Eisen J.A."/>
            <person name="Coyne R.S."/>
            <person name="Wu M."/>
            <person name="Wu D."/>
            <person name="Thiagarajan M."/>
            <person name="Wortman J.R."/>
            <person name="Badger J.H."/>
            <person name="Ren Q."/>
            <person name="Amedeo P."/>
            <person name="Jones K.M."/>
            <person name="Tallon L.J."/>
            <person name="Delcher A.L."/>
            <person name="Salzberg S.L."/>
            <person name="Silva J.C."/>
            <person name="Haas B.J."/>
            <person name="Majoros W.H."/>
            <person name="Farzad M."/>
            <person name="Carlton J.M."/>
            <person name="Smith R.K. Jr."/>
            <person name="Garg J."/>
            <person name="Pearlman R.E."/>
            <person name="Karrer K.M."/>
            <person name="Sun L."/>
            <person name="Manning G."/>
            <person name="Elde N.C."/>
            <person name="Turkewitz A.P."/>
            <person name="Asai D.J."/>
            <person name="Wilkes D.E."/>
            <person name="Wang Y."/>
            <person name="Cai H."/>
            <person name="Collins K."/>
            <person name="Stewart B.A."/>
            <person name="Lee S.R."/>
            <person name="Wilamowska K."/>
            <person name="Weinberg Z."/>
            <person name="Ruzzo W.L."/>
            <person name="Wloga D."/>
            <person name="Gaertig J."/>
            <person name="Frankel J."/>
            <person name="Tsao C.-C."/>
            <person name="Gorovsky M.A."/>
            <person name="Keeling P.J."/>
            <person name="Waller R.F."/>
            <person name="Patron N.J."/>
            <person name="Cherry J.M."/>
            <person name="Stover N.A."/>
            <person name="Krieger C.J."/>
            <person name="del Toro C."/>
            <person name="Ryder H.F."/>
            <person name="Williamson S.C."/>
            <person name="Barbeau R.A."/>
            <person name="Hamilton E.P."/>
            <person name="Orias E."/>
        </authorList>
    </citation>
    <scope>NUCLEOTIDE SEQUENCE [LARGE SCALE GENOMIC DNA]</scope>
    <source>
        <strain evidence="3">SB210</strain>
    </source>
</reference>
<name>W7WZ22_TETTS</name>
<gene>
    <name evidence="2" type="ORF">TTHERM_000694479</name>
</gene>